<evidence type="ECO:0000256" key="1">
    <source>
        <dbReference type="SAM" id="Coils"/>
    </source>
</evidence>
<feature type="transmembrane region" description="Helical" evidence="2">
    <location>
        <begin position="338"/>
        <end position="357"/>
    </location>
</feature>
<comment type="caution">
    <text evidence="3">The sequence shown here is derived from an EMBL/GenBank/DDBJ whole genome shotgun (WGS) entry which is preliminary data.</text>
</comment>
<organism evidence="3 4">
    <name type="scientific">Clostridium tarantellae</name>
    <dbReference type="NCBI Taxonomy" id="39493"/>
    <lineage>
        <taxon>Bacteria</taxon>
        <taxon>Bacillati</taxon>
        <taxon>Bacillota</taxon>
        <taxon>Clostridia</taxon>
        <taxon>Eubacteriales</taxon>
        <taxon>Clostridiaceae</taxon>
        <taxon>Clostridium</taxon>
    </lineage>
</organism>
<dbReference type="SUPFAM" id="SSF81665">
    <property type="entry name" value="Calcium ATPase, transmembrane domain M"/>
    <property type="match status" value="1"/>
</dbReference>
<dbReference type="GO" id="GO:0140359">
    <property type="term" value="F:ABC-type transporter activity"/>
    <property type="evidence" value="ECO:0007669"/>
    <property type="project" value="InterPro"/>
</dbReference>
<dbReference type="AlphaFoldDB" id="A0A6I1MNB6"/>
<dbReference type="GO" id="GO:0005886">
    <property type="term" value="C:plasma membrane"/>
    <property type="evidence" value="ECO:0007669"/>
    <property type="project" value="UniProtKB-SubCell"/>
</dbReference>
<dbReference type="Pfam" id="PF12679">
    <property type="entry name" value="ABC2_membrane_2"/>
    <property type="match status" value="1"/>
</dbReference>
<gene>
    <name evidence="3" type="ORF">GBZ86_07530</name>
</gene>
<keyword evidence="2" id="KW-0472">Membrane</keyword>
<keyword evidence="1" id="KW-0175">Coiled coil</keyword>
<reference evidence="3 4" key="1">
    <citation type="submission" date="2019-10" db="EMBL/GenBank/DDBJ databases">
        <title>The Genome Sequence of Clostridium tarantellae Isolated from Fish Brain.</title>
        <authorList>
            <person name="Bano L."/>
            <person name="Kiel M."/>
            <person name="Sales G."/>
            <person name="Doxey A.C."/>
            <person name="Mansfield M.J."/>
            <person name="Schiavone M."/>
            <person name="Rossetto O."/>
            <person name="Pirazzini M."/>
            <person name="Dobrindt U."/>
            <person name="Montecucco C."/>
        </authorList>
    </citation>
    <scope>NUCLEOTIDE SEQUENCE [LARGE SCALE GENOMIC DNA]</scope>
    <source>
        <strain evidence="3 4">DSM 3997</strain>
    </source>
</reference>
<feature type="transmembrane region" description="Helical" evidence="2">
    <location>
        <begin position="430"/>
        <end position="459"/>
    </location>
</feature>
<feature type="transmembrane region" description="Helical" evidence="2">
    <location>
        <begin position="526"/>
        <end position="546"/>
    </location>
</feature>
<evidence type="ECO:0000256" key="2">
    <source>
        <dbReference type="SAM" id="Phobius"/>
    </source>
</evidence>
<accession>A0A6I1MNB6</accession>
<keyword evidence="4" id="KW-1185">Reference proteome</keyword>
<evidence type="ECO:0000313" key="3">
    <source>
        <dbReference type="EMBL" id="MPQ43607.1"/>
    </source>
</evidence>
<dbReference type="RefSeq" id="WP_152889281.1">
    <property type="nucleotide sequence ID" value="NZ_WHJC01000085.1"/>
</dbReference>
<feature type="transmembrane region" description="Helical" evidence="2">
    <location>
        <begin position="378"/>
        <end position="410"/>
    </location>
</feature>
<dbReference type="PANTHER" id="PTHR37305:SF1">
    <property type="entry name" value="MEMBRANE PROTEIN"/>
    <property type="match status" value="1"/>
</dbReference>
<dbReference type="PANTHER" id="PTHR37305">
    <property type="entry name" value="INTEGRAL MEMBRANE PROTEIN-RELATED"/>
    <property type="match status" value="1"/>
</dbReference>
<sequence length="553" mass="63684">MIKKIVSLTYNELIKQLKKTSVRVIISLMLILAILIPIGMNLIDTNDIYDNSNKFILENAKANVEELKKDKTEAGKIHLAIAKIEEEVSKLIVENEADSIDWKSKELENYRENSMNIFAIKEILNGINKDLLLTNIYNVNPTEIEEYFNLSKEELNKKLEKTTKENEEIKNIVINNEYLKHLSKEIKVKEQIIEERDKNLKELEKSLEKDGKNEELKNELIRGKKDKVLFKKLLEISKYRYENKINFEKDNWKNKTLMDIEKLYQELNMDMLTEKEYQRQASMDSSTINYSKYQEMFKQNQKEMEEKINRNWYSLENNLPQLEFIKDARSVINGTYEVFIILIVLVIIIISGGIVSSEFSKGTIRLLLIRPVSRWKILLSKLLATLIIGYGMLIVSISVLIITSGIIFGFDTLQIPVVQTVASKVVDISYIQYILPKILISSTSLVFIISLAFMISTLIKNTALAVSISTIVYLGAMPSIIMLSIVNISWIGNTLIPYINQSMFNLAPSFIETLKVQNGIIMNPTFGGIQLLIVSLIMLIITFFIFTKKDIKN</sequence>
<protein>
    <submittedName>
        <fullName evidence="3">ABC transporter permease subunit</fullName>
    </submittedName>
</protein>
<dbReference type="Proteomes" id="UP000430345">
    <property type="component" value="Unassembled WGS sequence"/>
</dbReference>
<proteinExistence type="predicted"/>
<keyword evidence="2" id="KW-0812">Transmembrane</keyword>
<keyword evidence="2" id="KW-1133">Transmembrane helix</keyword>
<name>A0A6I1MNB6_9CLOT</name>
<feature type="transmembrane region" description="Helical" evidence="2">
    <location>
        <begin position="21"/>
        <end position="43"/>
    </location>
</feature>
<feature type="coiled-coil region" evidence="1">
    <location>
        <begin position="152"/>
        <end position="213"/>
    </location>
</feature>
<feature type="transmembrane region" description="Helical" evidence="2">
    <location>
        <begin position="471"/>
        <end position="492"/>
    </location>
</feature>
<dbReference type="InterPro" id="IPR023298">
    <property type="entry name" value="ATPase_P-typ_TM_dom_sf"/>
</dbReference>
<evidence type="ECO:0000313" key="4">
    <source>
        <dbReference type="Proteomes" id="UP000430345"/>
    </source>
</evidence>
<dbReference type="OrthoDB" id="2024038at2"/>
<dbReference type="EMBL" id="WHJC01000085">
    <property type="protein sequence ID" value="MPQ43607.1"/>
    <property type="molecule type" value="Genomic_DNA"/>
</dbReference>